<dbReference type="InterPro" id="IPR013249">
    <property type="entry name" value="RNA_pol_sigma70_r4_t2"/>
</dbReference>
<evidence type="ECO:0000259" key="7">
    <source>
        <dbReference type="Pfam" id="PF08281"/>
    </source>
</evidence>
<dbReference type="InterPro" id="IPR036388">
    <property type="entry name" value="WH-like_DNA-bd_sf"/>
</dbReference>
<dbReference type="EMBL" id="NMUL01000012">
    <property type="protein sequence ID" value="OXM67594.1"/>
    <property type="molecule type" value="Genomic_DNA"/>
</dbReference>
<dbReference type="InterPro" id="IPR013324">
    <property type="entry name" value="RNA_pol_sigma_r3/r4-like"/>
</dbReference>
<keyword evidence="3" id="KW-0731">Sigma factor</keyword>
<dbReference type="InterPro" id="IPR013325">
    <property type="entry name" value="RNA_pol_sigma_r2"/>
</dbReference>
<keyword evidence="5" id="KW-0804">Transcription</keyword>
<comment type="caution">
    <text evidence="8">The sequence shown here is derived from an EMBL/GenBank/DDBJ whole genome shotgun (WGS) entry which is preliminary data.</text>
</comment>
<dbReference type="NCBIfam" id="TIGR02937">
    <property type="entry name" value="sigma70-ECF"/>
    <property type="match status" value="1"/>
</dbReference>
<keyword evidence="4" id="KW-0238">DNA-binding</keyword>
<dbReference type="GO" id="GO:0003677">
    <property type="term" value="F:DNA binding"/>
    <property type="evidence" value="ECO:0007669"/>
    <property type="project" value="UniProtKB-KW"/>
</dbReference>
<evidence type="ECO:0000259" key="6">
    <source>
        <dbReference type="Pfam" id="PF04542"/>
    </source>
</evidence>
<evidence type="ECO:0000256" key="1">
    <source>
        <dbReference type="ARBA" id="ARBA00010641"/>
    </source>
</evidence>
<dbReference type="Pfam" id="PF04542">
    <property type="entry name" value="Sigma70_r2"/>
    <property type="match status" value="1"/>
</dbReference>
<reference evidence="9" key="1">
    <citation type="submission" date="2017-07" db="EMBL/GenBank/DDBJ databases">
        <title>Comparative genome mining reveals phylogenetic distribution patterns of secondary metabolites in Amycolatopsis.</title>
        <authorList>
            <person name="Adamek M."/>
            <person name="Alanjary M."/>
            <person name="Sales-Ortells H."/>
            <person name="Goodfellow M."/>
            <person name="Bull A.T."/>
            <person name="Kalinowski J."/>
            <person name="Ziemert N."/>
        </authorList>
    </citation>
    <scope>NUCLEOTIDE SEQUENCE [LARGE SCALE GENOMIC DNA]</scope>
    <source>
        <strain evidence="9">H5</strain>
    </source>
</reference>
<dbReference type="GO" id="GO:0016987">
    <property type="term" value="F:sigma factor activity"/>
    <property type="evidence" value="ECO:0007669"/>
    <property type="project" value="UniProtKB-KW"/>
</dbReference>
<dbReference type="Gene3D" id="1.10.10.10">
    <property type="entry name" value="Winged helix-like DNA-binding domain superfamily/Winged helix DNA-binding domain"/>
    <property type="match status" value="1"/>
</dbReference>
<feature type="domain" description="RNA polymerase sigma factor 70 region 4 type 2" evidence="7">
    <location>
        <begin position="112"/>
        <end position="163"/>
    </location>
</feature>
<evidence type="ECO:0000256" key="4">
    <source>
        <dbReference type="ARBA" id="ARBA00023125"/>
    </source>
</evidence>
<dbReference type="CDD" id="cd06171">
    <property type="entry name" value="Sigma70_r4"/>
    <property type="match status" value="1"/>
</dbReference>
<dbReference type="AlphaFoldDB" id="A0A229T9H7"/>
<gene>
    <name evidence="8" type="ORF">CF165_14330</name>
</gene>
<dbReference type="Proteomes" id="UP000215199">
    <property type="component" value="Unassembled WGS sequence"/>
</dbReference>
<protein>
    <submittedName>
        <fullName evidence="8">RNA polymerase subunit sigma</fullName>
    </submittedName>
</protein>
<dbReference type="GO" id="GO:0006352">
    <property type="term" value="P:DNA-templated transcription initiation"/>
    <property type="evidence" value="ECO:0007669"/>
    <property type="project" value="InterPro"/>
</dbReference>
<evidence type="ECO:0000256" key="2">
    <source>
        <dbReference type="ARBA" id="ARBA00023015"/>
    </source>
</evidence>
<evidence type="ECO:0000313" key="8">
    <source>
        <dbReference type="EMBL" id="OXM67594.1"/>
    </source>
</evidence>
<dbReference type="RefSeq" id="WP_093947998.1">
    <property type="nucleotide sequence ID" value="NZ_NMUL01000012.1"/>
</dbReference>
<organism evidence="8 9">
    <name type="scientific">Amycolatopsis vastitatis</name>
    <dbReference type="NCBI Taxonomy" id="1905142"/>
    <lineage>
        <taxon>Bacteria</taxon>
        <taxon>Bacillati</taxon>
        <taxon>Actinomycetota</taxon>
        <taxon>Actinomycetes</taxon>
        <taxon>Pseudonocardiales</taxon>
        <taxon>Pseudonocardiaceae</taxon>
        <taxon>Amycolatopsis</taxon>
    </lineage>
</organism>
<keyword evidence="9" id="KW-1185">Reference proteome</keyword>
<name>A0A229T9H7_9PSEU</name>
<dbReference type="Gene3D" id="1.10.1740.10">
    <property type="match status" value="1"/>
</dbReference>
<evidence type="ECO:0000313" key="9">
    <source>
        <dbReference type="Proteomes" id="UP000215199"/>
    </source>
</evidence>
<dbReference type="PANTHER" id="PTHR43133:SF58">
    <property type="entry name" value="ECF RNA POLYMERASE SIGMA FACTOR SIGD"/>
    <property type="match status" value="1"/>
</dbReference>
<dbReference type="PANTHER" id="PTHR43133">
    <property type="entry name" value="RNA POLYMERASE ECF-TYPE SIGMA FACTO"/>
    <property type="match status" value="1"/>
</dbReference>
<keyword evidence="2" id="KW-0805">Transcription regulation</keyword>
<proteinExistence type="inferred from homology"/>
<feature type="domain" description="RNA polymerase sigma-70 region 2" evidence="6">
    <location>
        <begin position="13"/>
        <end position="78"/>
    </location>
</feature>
<comment type="similarity">
    <text evidence="1">Belongs to the sigma-70 factor family. ECF subfamily.</text>
</comment>
<dbReference type="SUPFAM" id="SSF88946">
    <property type="entry name" value="Sigma2 domain of RNA polymerase sigma factors"/>
    <property type="match status" value="1"/>
</dbReference>
<dbReference type="SUPFAM" id="SSF88659">
    <property type="entry name" value="Sigma3 and sigma4 domains of RNA polymerase sigma factors"/>
    <property type="match status" value="1"/>
</dbReference>
<dbReference type="InterPro" id="IPR014284">
    <property type="entry name" value="RNA_pol_sigma-70_dom"/>
</dbReference>
<dbReference type="InterPro" id="IPR039425">
    <property type="entry name" value="RNA_pol_sigma-70-like"/>
</dbReference>
<dbReference type="InterPro" id="IPR007627">
    <property type="entry name" value="RNA_pol_sigma70_r2"/>
</dbReference>
<dbReference type="NCBIfam" id="NF007230">
    <property type="entry name" value="PRK09648.1"/>
    <property type="match status" value="1"/>
</dbReference>
<evidence type="ECO:0000256" key="5">
    <source>
        <dbReference type="ARBA" id="ARBA00023163"/>
    </source>
</evidence>
<accession>A0A229T9H7</accession>
<dbReference type="OrthoDB" id="160825at2"/>
<dbReference type="Pfam" id="PF08281">
    <property type="entry name" value="Sigma70_r4_2"/>
    <property type="match status" value="1"/>
</dbReference>
<sequence>MTTSTAQDRLLAAARPLVVRYCRARLGQRQDTWCSADDVAQDVCLAVLKALPGWPPERPFPAFVCGIARLKVAAARKAAARQQDEPVAELPDEVDSSMDPEHHALRRELGERMAKLLRALPEKQREIVVLRVVVGLSAEETAAAVGSTPGAVRVAQHRALTQLRKAVTAERGARP</sequence>
<evidence type="ECO:0000256" key="3">
    <source>
        <dbReference type="ARBA" id="ARBA00023082"/>
    </source>
</evidence>